<dbReference type="AlphaFoldDB" id="A0AAV0AEW8"/>
<keyword evidence="2" id="KW-1185">Reference proteome</keyword>
<protein>
    <submittedName>
        <fullName evidence="1">Uncharacterized protein</fullName>
    </submittedName>
</protein>
<gene>
    <name evidence="1" type="ORF">PPACK8108_LOCUS1017</name>
</gene>
<organism evidence="1 2">
    <name type="scientific">Phakopsora pachyrhizi</name>
    <name type="common">Asian soybean rust disease fungus</name>
    <dbReference type="NCBI Taxonomy" id="170000"/>
    <lineage>
        <taxon>Eukaryota</taxon>
        <taxon>Fungi</taxon>
        <taxon>Dikarya</taxon>
        <taxon>Basidiomycota</taxon>
        <taxon>Pucciniomycotina</taxon>
        <taxon>Pucciniomycetes</taxon>
        <taxon>Pucciniales</taxon>
        <taxon>Phakopsoraceae</taxon>
        <taxon>Phakopsora</taxon>
    </lineage>
</organism>
<dbReference type="EMBL" id="CALTRL010000143">
    <property type="protein sequence ID" value="CAH7666668.1"/>
    <property type="molecule type" value="Genomic_DNA"/>
</dbReference>
<accession>A0AAV0AEW8</accession>
<comment type="caution">
    <text evidence="1">The sequence shown here is derived from an EMBL/GenBank/DDBJ whole genome shotgun (WGS) entry which is preliminary data.</text>
</comment>
<proteinExistence type="predicted"/>
<evidence type="ECO:0000313" key="2">
    <source>
        <dbReference type="Proteomes" id="UP001153365"/>
    </source>
</evidence>
<name>A0AAV0AEW8_PHAPC</name>
<sequence>MERKVLRELKHNRTNKFNKDLRGLKMDDLSCQAENKLSRLSNSRSIMLGGFRTMINLEVKDNYEEVEDYPYHMTMLWLAILQSPSDFNSADSDEINLTMMKAYRVTINVAGSMVAVIMIGEEREEGGISKCCGGCSWIELKSRPWWRKLGVEGVYFKLSTEKTRVWIGLTAGAIGGHGPGHTLRMGVMEEAKKLMCSSKGQRCAL</sequence>
<reference evidence="1" key="1">
    <citation type="submission" date="2022-06" db="EMBL/GenBank/DDBJ databases">
        <authorList>
            <consortium name="SYNGENTA / RWTH Aachen University"/>
        </authorList>
    </citation>
    <scope>NUCLEOTIDE SEQUENCE</scope>
</reference>
<dbReference type="Proteomes" id="UP001153365">
    <property type="component" value="Unassembled WGS sequence"/>
</dbReference>
<evidence type="ECO:0000313" key="1">
    <source>
        <dbReference type="EMBL" id="CAH7666668.1"/>
    </source>
</evidence>